<evidence type="ECO:0000313" key="2">
    <source>
        <dbReference type="EMBL" id="GIM12929.1"/>
    </source>
</evidence>
<dbReference type="GO" id="GO:0035145">
    <property type="term" value="C:exon-exon junction complex"/>
    <property type="evidence" value="ECO:0007669"/>
    <property type="project" value="TreeGrafter"/>
</dbReference>
<dbReference type="InterPro" id="IPR016024">
    <property type="entry name" value="ARM-type_fold"/>
</dbReference>
<evidence type="ECO:0000256" key="1">
    <source>
        <dbReference type="SAM" id="MobiDB-lite"/>
    </source>
</evidence>
<dbReference type="PANTHER" id="PTHR12839:SF7">
    <property type="entry name" value="REGULATOR OF NONSENSE TRANSCRIPTS 2"/>
    <property type="match status" value="1"/>
</dbReference>
<protein>
    <submittedName>
        <fullName evidence="2">Uncharacterized protein</fullName>
    </submittedName>
</protein>
<feature type="non-terminal residue" evidence="2">
    <location>
        <position position="184"/>
    </location>
</feature>
<dbReference type="GO" id="GO:0000184">
    <property type="term" value="P:nuclear-transcribed mRNA catabolic process, nonsense-mediated decay"/>
    <property type="evidence" value="ECO:0007669"/>
    <property type="project" value="InterPro"/>
</dbReference>
<sequence length="184" mass="19303">GGADSGDDVATDVDSTSPPVVEDSATAAATETEAMAAAALAAGADDDASDGSSTGTGSRMSQILDDLASCVSKDIADELAGEFLTYYNTEASRRRLVRALVDVPRSSLQLVPFFARIVAVLAQVLPDIPQGVIAQVESSYSQLLKRKDPTMTAASLEPRLRTARYMAELAKFRLLPPGSFFSAL</sequence>
<dbReference type="GO" id="GO:0005737">
    <property type="term" value="C:cytoplasm"/>
    <property type="evidence" value="ECO:0007669"/>
    <property type="project" value="TreeGrafter"/>
</dbReference>
<gene>
    <name evidence="2" type="ORF">Vretimale_16172</name>
</gene>
<evidence type="ECO:0000313" key="3">
    <source>
        <dbReference type="Proteomes" id="UP000722791"/>
    </source>
</evidence>
<feature type="compositionally biased region" description="Acidic residues" evidence="1">
    <location>
        <begin position="1"/>
        <end position="11"/>
    </location>
</feature>
<accession>A0A8J4LWF0</accession>
<dbReference type="Proteomes" id="UP000722791">
    <property type="component" value="Unassembled WGS sequence"/>
</dbReference>
<dbReference type="SUPFAM" id="SSF48371">
    <property type="entry name" value="ARM repeat"/>
    <property type="match status" value="1"/>
</dbReference>
<feature type="region of interest" description="Disordered" evidence="1">
    <location>
        <begin position="1"/>
        <end position="27"/>
    </location>
</feature>
<proteinExistence type="predicted"/>
<feature type="non-terminal residue" evidence="2">
    <location>
        <position position="1"/>
    </location>
</feature>
<name>A0A8J4LWF0_9CHLO</name>
<dbReference type="PANTHER" id="PTHR12839">
    <property type="entry name" value="NONSENSE-MEDIATED MRNA DECAY PROTEIN 2 UP-FRAMESHIFT SUPPRESSOR 2"/>
    <property type="match status" value="1"/>
</dbReference>
<dbReference type="Gene3D" id="1.25.40.180">
    <property type="match status" value="1"/>
</dbReference>
<reference evidence="2" key="1">
    <citation type="journal article" date="2021" name="Proc. Natl. Acad. Sci. U.S.A.">
        <title>Three genomes in the algal genus Volvox reveal the fate of a haploid sex-determining region after a transition to homothallism.</title>
        <authorList>
            <person name="Yamamoto K."/>
            <person name="Hamaji T."/>
            <person name="Kawai-Toyooka H."/>
            <person name="Matsuzaki R."/>
            <person name="Takahashi F."/>
            <person name="Nishimura Y."/>
            <person name="Kawachi M."/>
            <person name="Noguchi H."/>
            <person name="Minakuchi Y."/>
            <person name="Umen J.G."/>
            <person name="Toyoda A."/>
            <person name="Nozaki H."/>
        </authorList>
    </citation>
    <scope>NUCLEOTIDE SEQUENCE</scope>
    <source>
        <strain evidence="2">NIES-3785</strain>
    </source>
</reference>
<dbReference type="InterPro" id="IPR039762">
    <property type="entry name" value="Nmd2/UPF2"/>
</dbReference>
<dbReference type="AlphaFoldDB" id="A0A8J4LWF0"/>
<comment type="caution">
    <text evidence="2">The sequence shown here is derived from an EMBL/GenBank/DDBJ whole genome shotgun (WGS) entry which is preliminary data.</text>
</comment>
<organism evidence="2 3">
    <name type="scientific">Volvox reticuliferus</name>
    <dbReference type="NCBI Taxonomy" id="1737510"/>
    <lineage>
        <taxon>Eukaryota</taxon>
        <taxon>Viridiplantae</taxon>
        <taxon>Chlorophyta</taxon>
        <taxon>core chlorophytes</taxon>
        <taxon>Chlorophyceae</taxon>
        <taxon>CS clade</taxon>
        <taxon>Chlamydomonadales</taxon>
        <taxon>Volvocaceae</taxon>
        <taxon>Volvox</taxon>
    </lineage>
</organism>
<dbReference type="EMBL" id="BNCQ01000046">
    <property type="protein sequence ID" value="GIM12929.1"/>
    <property type="molecule type" value="Genomic_DNA"/>
</dbReference>